<dbReference type="InterPro" id="IPR003894">
    <property type="entry name" value="TAFH_NHR1"/>
</dbReference>
<evidence type="ECO:0000259" key="8">
    <source>
        <dbReference type="PROSITE" id="PS51119"/>
    </source>
</evidence>
<sequence length="963" mass="102170">MAAGSDLLDDVFFNTEVDEKVVSDLVGSLESELTGSGRGKSSVRVQAAANHIDNSAVGRNSNVQDSEMGLSQELAKPGTGVPGGVINSRRSQGSTMYAAVGTTAVGSSMTAGHSPSKTGAVSGVITEVPDHGAGIRKTGAAGVQTLNGRSVVINSHNSGSVAALVSSASSTVPAVAVVNNGPSSVVKGNVVLPSTSSTVIQTPLMHNAVNSTVISSQLSVLNSVPTVTLVRPPMQPLGTVTAQSGSNNTVLIRSVNVAHPASSEAQINTLESPKTTTQTTSEVTSPSVVGKSLVLQNVRTSIPSTIAACPGGIKAIAPQVFSPRLPQPQQNASNIQNIQLPPGMVLVRSESGQLLMIHQQTLAQMQSQSQSAMTPRAATPTSTPPVQITSVQATGTPMMSRQVTPTITKQGSTAQTTVQATTTLQRPPVLQQNTIMLGGAAATSGQAPVQPCSAAVTQRAGTPGAPTVVSTMEILENVKKCKNFLSTLIKLASSGKQSSETTANVKELVKSLLESKIEAEDFTSRLYRELNSSPQPYLVPFLKRSLPALRQMTPDSAAFIQQSQLPHTGAQPAAPSKALTAAVLGGMSTTQNSRLNSSSPGAKGTMHQSPVISLAQTPHNKPGLMVPQQQGAMGRPQVTLAQSPMVTLRGQPHSHIIMGQPQVVRQLQTVPVVKQALAPGAKVPLGPQSMLSVVLKNRQKEAGGGTFKDDDDINDVASMAGVNLSEESARILATNSELVGMVTRSCKDEAFLYTSSLTQRVHEIGETHTHTYTHPHSVPKIYDISCDQLRNLLEKLTVVAQQKSITFKEDDKCEQVSDVRSQLKFFEQLDQMEKQRKEEQEREILMKAAKSRSRQEDPEQLRLKQKAKEMQQQELNQIRQKEANMTALAAIGPRKKRKMNFPVSGTGAEDLCSGPSPSGGYSSGGSRPQRQRITRVNLRDLLFCLENERETSRSHLLYKGLLK</sequence>
<dbReference type="PaxDb" id="8022-A0A060XY94"/>
<dbReference type="GO" id="GO:0006367">
    <property type="term" value="P:transcription initiation at RNA polymerase II promoter"/>
    <property type="evidence" value="ECO:0007669"/>
    <property type="project" value="TreeGrafter"/>
</dbReference>
<dbReference type="GO" id="GO:0006355">
    <property type="term" value="P:regulation of DNA-templated transcription"/>
    <property type="evidence" value="ECO:0007669"/>
    <property type="project" value="UniProtKB-ARBA"/>
</dbReference>
<evidence type="ECO:0000256" key="6">
    <source>
        <dbReference type="SAM" id="Coils"/>
    </source>
</evidence>
<evidence type="ECO:0000256" key="7">
    <source>
        <dbReference type="SAM" id="MobiDB-lite"/>
    </source>
</evidence>
<gene>
    <name evidence="9" type="ORF">GSONMT00011697001</name>
</gene>
<feature type="coiled-coil region" evidence="6">
    <location>
        <begin position="829"/>
        <end position="884"/>
    </location>
</feature>
<organism evidence="9 10">
    <name type="scientific">Oncorhynchus mykiss</name>
    <name type="common">Rainbow trout</name>
    <name type="synonym">Salmo gairdneri</name>
    <dbReference type="NCBI Taxonomy" id="8022"/>
    <lineage>
        <taxon>Eukaryota</taxon>
        <taxon>Metazoa</taxon>
        <taxon>Chordata</taxon>
        <taxon>Craniata</taxon>
        <taxon>Vertebrata</taxon>
        <taxon>Euteleostomi</taxon>
        <taxon>Actinopterygii</taxon>
        <taxon>Neopterygii</taxon>
        <taxon>Teleostei</taxon>
        <taxon>Protacanthopterygii</taxon>
        <taxon>Salmoniformes</taxon>
        <taxon>Salmonidae</taxon>
        <taxon>Salmoninae</taxon>
        <taxon>Oncorhynchus</taxon>
    </lineage>
</organism>
<evidence type="ECO:0000256" key="1">
    <source>
        <dbReference type="ARBA" id="ARBA00004123"/>
    </source>
</evidence>
<dbReference type="PANTHER" id="PTHR15138:SF18">
    <property type="entry name" value="TATA-BOX BINDING PROTEIN ASSOCIATED FACTOR 4"/>
    <property type="match status" value="1"/>
</dbReference>
<dbReference type="SUPFAM" id="SSF158553">
    <property type="entry name" value="TAFH domain-like"/>
    <property type="match status" value="1"/>
</dbReference>
<dbReference type="GO" id="GO:0016251">
    <property type="term" value="F:RNA polymerase II general transcription initiation factor activity"/>
    <property type="evidence" value="ECO:0007669"/>
    <property type="project" value="TreeGrafter"/>
</dbReference>
<name>A0A060XY94_ONCMY</name>
<dbReference type="PROSITE" id="PS51119">
    <property type="entry name" value="TAFH"/>
    <property type="match status" value="1"/>
</dbReference>
<dbReference type="GO" id="GO:0003677">
    <property type="term" value="F:DNA binding"/>
    <property type="evidence" value="ECO:0007669"/>
    <property type="project" value="TreeGrafter"/>
</dbReference>
<dbReference type="PANTHER" id="PTHR15138">
    <property type="entry name" value="TRANSCRIPTION INITIATION FACTOR TFIID SUBUNIT 4"/>
    <property type="match status" value="1"/>
</dbReference>
<evidence type="ECO:0000313" key="9">
    <source>
        <dbReference type="EMBL" id="CDQ84648.1"/>
    </source>
</evidence>
<evidence type="ECO:0000256" key="2">
    <source>
        <dbReference type="ARBA" id="ARBA00006178"/>
    </source>
</evidence>
<dbReference type="InterPro" id="IPR045144">
    <property type="entry name" value="TAF4"/>
</dbReference>
<evidence type="ECO:0000256" key="5">
    <source>
        <dbReference type="ARBA" id="ARBA00023242"/>
    </source>
</evidence>
<reference evidence="9" key="2">
    <citation type="submission" date="2014-03" db="EMBL/GenBank/DDBJ databases">
        <authorList>
            <person name="Genoscope - CEA"/>
        </authorList>
    </citation>
    <scope>NUCLEOTIDE SEQUENCE</scope>
</reference>
<dbReference type="Pfam" id="PF07531">
    <property type="entry name" value="TAFH"/>
    <property type="match status" value="1"/>
</dbReference>
<dbReference type="Gene3D" id="1.20.120.1110">
    <property type="entry name" value="TAFH/NHR1 domain"/>
    <property type="match status" value="1"/>
</dbReference>
<dbReference type="CDD" id="cd08045">
    <property type="entry name" value="HFD_TAF4"/>
    <property type="match status" value="1"/>
</dbReference>
<feature type="compositionally biased region" description="Low complexity" evidence="7">
    <location>
        <begin position="913"/>
        <end position="926"/>
    </location>
</feature>
<dbReference type="GO" id="GO:0005669">
    <property type="term" value="C:transcription factor TFIID complex"/>
    <property type="evidence" value="ECO:0007669"/>
    <property type="project" value="InterPro"/>
</dbReference>
<comment type="subcellular location">
    <subcellularLocation>
        <location evidence="1">Nucleus</location>
    </subcellularLocation>
</comment>
<keyword evidence="4" id="KW-0804">Transcription</keyword>
<dbReference type="Proteomes" id="UP000193380">
    <property type="component" value="Unassembled WGS sequence"/>
</dbReference>
<keyword evidence="3" id="KW-0805">Transcription regulation</keyword>
<keyword evidence="5" id="KW-0539">Nucleus</keyword>
<evidence type="ECO:0000256" key="3">
    <source>
        <dbReference type="ARBA" id="ARBA00023015"/>
    </source>
</evidence>
<protein>
    <recommendedName>
        <fullName evidence="8">TAFH domain-containing protein</fullName>
    </recommendedName>
</protein>
<dbReference type="FunFam" id="1.20.120.1110:FF:000002">
    <property type="entry name" value="Transcription initiation factor TFIID subunit 4B"/>
    <property type="match status" value="1"/>
</dbReference>
<keyword evidence="6" id="KW-0175">Coiled coil</keyword>
<comment type="similarity">
    <text evidence="2">Belongs to the TAF4 family.</text>
</comment>
<dbReference type="AlphaFoldDB" id="A0A060XY94"/>
<evidence type="ECO:0000256" key="4">
    <source>
        <dbReference type="ARBA" id="ARBA00023163"/>
    </source>
</evidence>
<feature type="domain" description="TAFH" evidence="8">
    <location>
        <begin position="475"/>
        <end position="572"/>
    </location>
</feature>
<dbReference type="InterPro" id="IPR007900">
    <property type="entry name" value="TAF4_C"/>
</dbReference>
<dbReference type="Pfam" id="PF05236">
    <property type="entry name" value="TAF4"/>
    <property type="match status" value="1"/>
</dbReference>
<dbReference type="STRING" id="8022.A0A060XY94"/>
<reference evidence="9" key="1">
    <citation type="journal article" date="2014" name="Nat. Commun.">
        <title>The rainbow trout genome provides novel insights into evolution after whole-genome duplication in vertebrates.</title>
        <authorList>
            <person name="Berthelot C."/>
            <person name="Brunet F."/>
            <person name="Chalopin D."/>
            <person name="Juanchich A."/>
            <person name="Bernard M."/>
            <person name="Noel B."/>
            <person name="Bento P."/>
            <person name="Da Silva C."/>
            <person name="Labadie K."/>
            <person name="Alberti A."/>
            <person name="Aury J.M."/>
            <person name="Louis A."/>
            <person name="Dehais P."/>
            <person name="Bardou P."/>
            <person name="Montfort J."/>
            <person name="Klopp C."/>
            <person name="Cabau C."/>
            <person name="Gaspin C."/>
            <person name="Thorgaard G.H."/>
            <person name="Boussaha M."/>
            <person name="Quillet E."/>
            <person name="Guyomard R."/>
            <person name="Galiana D."/>
            <person name="Bobe J."/>
            <person name="Volff J.N."/>
            <person name="Genet C."/>
            <person name="Wincker P."/>
            <person name="Jaillon O."/>
            <person name="Roest Crollius H."/>
            <person name="Guiguen Y."/>
        </authorList>
    </citation>
    <scope>NUCLEOTIDE SEQUENCE [LARGE SCALE GENOMIC DNA]</scope>
</reference>
<dbReference type="SMART" id="SM00549">
    <property type="entry name" value="TAFH"/>
    <property type="match status" value="1"/>
</dbReference>
<feature type="region of interest" description="Disordered" evidence="7">
    <location>
        <begin position="898"/>
        <end position="932"/>
    </location>
</feature>
<proteinExistence type="inferred from homology"/>
<evidence type="ECO:0000313" key="10">
    <source>
        <dbReference type="Proteomes" id="UP000193380"/>
    </source>
</evidence>
<accession>A0A060XY94</accession>
<dbReference type="EMBL" id="FR906507">
    <property type="protein sequence ID" value="CDQ84648.1"/>
    <property type="molecule type" value="Genomic_DNA"/>
</dbReference>
<dbReference type="InterPro" id="IPR037249">
    <property type="entry name" value="TAFH/NHR1_dom_sf"/>
</dbReference>